<accession>T1HYH9</accession>
<feature type="transmembrane region" description="Helical" evidence="21">
    <location>
        <begin position="339"/>
        <end position="362"/>
    </location>
</feature>
<comment type="subcellular location">
    <subcellularLocation>
        <location evidence="2">Endoplasmic reticulum membrane</location>
        <topology evidence="2">Multi-pass membrane protein</topology>
    </subcellularLocation>
</comment>
<dbReference type="CDD" id="cd16702">
    <property type="entry name" value="RING_CH-C4HC3_MARCH6"/>
    <property type="match status" value="1"/>
</dbReference>
<dbReference type="FunFam" id="3.30.40.10:FF:000096">
    <property type="entry name" value="E3 ubiquitin-protein ligase MARCH6"/>
    <property type="match status" value="1"/>
</dbReference>
<keyword evidence="14" id="KW-0007">Acetylation</keyword>
<keyword evidence="5" id="KW-0808">Transferase</keyword>
<comment type="subunit">
    <text evidence="16">Interacts with DIO2. Interacts with SQLE.</text>
</comment>
<evidence type="ECO:0000256" key="19">
    <source>
        <dbReference type="ARBA" id="ARBA00083917"/>
    </source>
</evidence>
<keyword evidence="24" id="KW-1185">Reference proteome</keyword>
<feature type="transmembrane region" description="Helical" evidence="21">
    <location>
        <begin position="612"/>
        <end position="637"/>
    </location>
</feature>
<feature type="transmembrane region" description="Helical" evidence="21">
    <location>
        <begin position="144"/>
        <end position="164"/>
    </location>
</feature>
<dbReference type="Pfam" id="PF23113">
    <property type="entry name" value="MARCHF6_C"/>
    <property type="match status" value="1"/>
</dbReference>
<evidence type="ECO:0000256" key="12">
    <source>
        <dbReference type="ARBA" id="ARBA00022843"/>
    </source>
</evidence>
<dbReference type="SMART" id="SM00744">
    <property type="entry name" value="RINGv"/>
    <property type="match status" value="1"/>
</dbReference>
<evidence type="ECO:0000256" key="13">
    <source>
        <dbReference type="ARBA" id="ARBA00022989"/>
    </source>
</evidence>
<dbReference type="Proteomes" id="UP000015103">
    <property type="component" value="Unassembled WGS sequence"/>
</dbReference>
<evidence type="ECO:0000256" key="6">
    <source>
        <dbReference type="ARBA" id="ARBA00022692"/>
    </source>
</evidence>
<feature type="transmembrane region" description="Helical" evidence="21">
    <location>
        <begin position="816"/>
        <end position="839"/>
    </location>
</feature>
<dbReference type="PANTHER" id="PTHR13145">
    <property type="entry name" value="SSM4 PROTEIN"/>
    <property type="match status" value="1"/>
</dbReference>
<feature type="transmembrane region" description="Helical" evidence="21">
    <location>
        <begin position="258"/>
        <end position="279"/>
    </location>
</feature>
<feature type="compositionally biased region" description="Low complexity" evidence="20">
    <location>
        <begin position="545"/>
        <end position="561"/>
    </location>
</feature>
<dbReference type="PROSITE" id="PS51292">
    <property type="entry name" value="ZF_RING_CH"/>
    <property type="match status" value="1"/>
</dbReference>
<evidence type="ECO:0000256" key="11">
    <source>
        <dbReference type="ARBA" id="ARBA00022833"/>
    </source>
</evidence>
<feature type="transmembrane region" description="Helical" evidence="21">
    <location>
        <begin position="448"/>
        <end position="467"/>
    </location>
</feature>
<dbReference type="VEuPathDB" id="VectorBase:RPRC009099"/>
<feature type="transmembrane region" description="Helical" evidence="21">
    <location>
        <begin position="390"/>
        <end position="410"/>
    </location>
</feature>
<keyword evidence="9" id="KW-0833">Ubl conjugation pathway</keyword>
<dbReference type="EMBL" id="ACPB03024744">
    <property type="status" value="NOT_ANNOTATED_CDS"/>
    <property type="molecule type" value="Genomic_DNA"/>
</dbReference>
<evidence type="ECO:0000256" key="17">
    <source>
        <dbReference type="ARBA" id="ARBA00069012"/>
    </source>
</evidence>
<evidence type="ECO:0000256" key="10">
    <source>
        <dbReference type="ARBA" id="ARBA00022824"/>
    </source>
</evidence>
<keyword evidence="8" id="KW-0863">Zinc-finger</keyword>
<comment type="pathway">
    <text evidence="3">Protein modification; protein ubiquitination.</text>
</comment>
<dbReference type="GO" id="GO:0036503">
    <property type="term" value="P:ERAD pathway"/>
    <property type="evidence" value="ECO:0007669"/>
    <property type="project" value="TreeGrafter"/>
</dbReference>
<dbReference type="InParanoid" id="T1HYH9"/>
<dbReference type="AlphaFoldDB" id="T1HYH9"/>
<evidence type="ECO:0000256" key="3">
    <source>
        <dbReference type="ARBA" id="ARBA00004906"/>
    </source>
</evidence>
<dbReference type="EC" id="2.3.2.27" evidence="4"/>
<keyword evidence="11" id="KW-0862">Zinc</keyword>
<evidence type="ECO:0000256" key="18">
    <source>
        <dbReference type="ARBA" id="ARBA00082010"/>
    </source>
</evidence>
<feature type="transmembrane region" description="Helical" evidence="21">
    <location>
        <begin position="731"/>
        <end position="754"/>
    </location>
</feature>
<dbReference type="InterPro" id="IPR011016">
    <property type="entry name" value="Znf_RING-CH"/>
</dbReference>
<comment type="catalytic activity">
    <reaction evidence="1">
        <text>S-ubiquitinyl-[E2 ubiquitin-conjugating enzyme]-L-cysteine + [acceptor protein]-L-lysine = [E2 ubiquitin-conjugating enzyme]-L-cysteine + N(6)-ubiquitinyl-[acceptor protein]-L-lysine.</text>
        <dbReference type="EC" id="2.3.2.27"/>
    </reaction>
</comment>
<sequence length="904" mass="99827">MEDGASGDICRVCRSEGTADRPLFHPCICTGSIKWIHQECLVQWMRYSHKEFCELCGHRFSFTPIYSPDMPRRLPIRDVAGGLLSSIATAVKYWLHYTLVAIAWLGIVPLTACRIYRCLFNGSVDSILTLPLDMLSTENIGSDIFHGCFVVTCTLFAFIGLVWLREQILHGGGPDWLEPEQQQQGGVQQGAAAAGGGGGGGGADAVGGQAEVVGGGEGAVDGMGGGDWNPLEWDRAAEELTWERLLGLDGSLVFLEHVFWVVSLNTLFILVFAFCPYHMGQLAVVALGVKQHVNASHFQGLVTTLFGYCVIGICLVALHSLAALLSLVKSRRILGHCYVVVKVSLLSVVEIGVLPLVCGWWLDICSLSLFDATLRDREASFRLAPGTSMFIHWLVGMVYVYYFASFILLLREVLRPGVLWFLRNLNDPDFSPIQEMIHLPIIRHIRRLVSSAVIFGSAVILMLWLPIRILRYMFPNFLPYVVAMQTEAQVNELSLELLLLQVILPALLEQSHTRAWLKALIRVWCLAVSYLLDIKSYLLGDSPPAGNGAQQAQQAPAGAAAPPAPLDEPPAAAVGGVGRGVDLGAAHHALFQRGGPTGFQPYIRPRLFPLRLLCLVVLVCCSLVVVSLVALTVPVFLGRKVSILWILPFTNLSGKFYSHFLVPALPRASFPSYEFTSTGSVGPVHELYTAACGTYICWVTRAVTFILSWLPQGRRAVTDMLYNWLLVAAKSFIATFLLIVVIPLLSGLLLELVVVMPLRVPLDQTPVLWLWQDWALGVLYTKIVCAVTMMGPEWALRHAIERVYRDGLRNMHLKFVVMELALPVISALAIALAVPYAIAHSVVPLFVSNNFVQVVARRIYPSVLLLVVVCGLITLQIRQFAKLYEHIKNDKYLVGRRLVNYHHK</sequence>
<organism evidence="23 24">
    <name type="scientific">Rhodnius prolixus</name>
    <name type="common">Triatomid bug</name>
    <dbReference type="NCBI Taxonomy" id="13249"/>
    <lineage>
        <taxon>Eukaryota</taxon>
        <taxon>Metazoa</taxon>
        <taxon>Ecdysozoa</taxon>
        <taxon>Arthropoda</taxon>
        <taxon>Hexapoda</taxon>
        <taxon>Insecta</taxon>
        <taxon>Pterygota</taxon>
        <taxon>Neoptera</taxon>
        <taxon>Paraneoptera</taxon>
        <taxon>Hemiptera</taxon>
        <taxon>Heteroptera</taxon>
        <taxon>Panheteroptera</taxon>
        <taxon>Cimicomorpha</taxon>
        <taxon>Reduviidae</taxon>
        <taxon>Triatominae</taxon>
        <taxon>Rhodnius</taxon>
    </lineage>
</organism>
<reference evidence="23" key="1">
    <citation type="submission" date="2015-05" db="UniProtKB">
        <authorList>
            <consortium name="EnsemblMetazoa"/>
        </authorList>
    </citation>
    <scope>IDENTIFICATION</scope>
</reference>
<name>T1HYH9_RHOPR</name>
<evidence type="ECO:0000256" key="7">
    <source>
        <dbReference type="ARBA" id="ARBA00022723"/>
    </source>
</evidence>
<keyword evidence="7" id="KW-0479">Metal-binding</keyword>
<evidence type="ECO:0000256" key="14">
    <source>
        <dbReference type="ARBA" id="ARBA00022990"/>
    </source>
</evidence>
<keyword evidence="10" id="KW-0256">Endoplasmic reticulum</keyword>
<dbReference type="GO" id="GO:0005789">
    <property type="term" value="C:endoplasmic reticulum membrane"/>
    <property type="evidence" value="ECO:0007669"/>
    <property type="project" value="UniProtKB-SubCell"/>
</dbReference>
<feature type="transmembrane region" description="Helical" evidence="21">
    <location>
        <begin position="94"/>
        <end position="117"/>
    </location>
</feature>
<dbReference type="PANTHER" id="PTHR13145:SF0">
    <property type="entry name" value="E3 UBIQUITIN-PROTEIN LIGASE MARCHF6"/>
    <property type="match status" value="1"/>
</dbReference>
<protein>
    <recommendedName>
        <fullName evidence="17">E3 ubiquitin-protein ligase MARCHF6</fullName>
        <ecNumber evidence="4">2.3.2.27</ecNumber>
    </recommendedName>
    <alternativeName>
        <fullName evidence="19">Membrane-associated RING finger protein 6</fullName>
    </alternativeName>
    <alternativeName>
        <fullName evidence="18">Membrane-associated RING-CH protein VI</fullName>
    </alternativeName>
</protein>
<evidence type="ECO:0000256" key="4">
    <source>
        <dbReference type="ARBA" id="ARBA00012483"/>
    </source>
</evidence>
<feature type="transmembrane region" description="Helical" evidence="21">
    <location>
        <begin position="859"/>
        <end position="877"/>
    </location>
</feature>
<keyword evidence="15 21" id="KW-0472">Membrane</keyword>
<evidence type="ECO:0000259" key="22">
    <source>
        <dbReference type="PROSITE" id="PS51292"/>
    </source>
</evidence>
<dbReference type="OMA" id="WLHYSLV"/>
<feature type="region of interest" description="Disordered" evidence="20">
    <location>
        <begin position="545"/>
        <end position="565"/>
    </location>
</feature>
<dbReference type="Pfam" id="PF12906">
    <property type="entry name" value="RINGv"/>
    <property type="match status" value="1"/>
</dbReference>
<dbReference type="EnsemblMetazoa" id="RPRC009099-RA">
    <property type="protein sequence ID" value="RPRC009099-PA"/>
    <property type="gene ID" value="RPRC009099"/>
</dbReference>
<evidence type="ECO:0000256" key="1">
    <source>
        <dbReference type="ARBA" id="ARBA00000900"/>
    </source>
</evidence>
<dbReference type="Gene3D" id="3.30.40.10">
    <property type="entry name" value="Zinc/RING finger domain, C3HC4 (zinc finger)"/>
    <property type="match status" value="1"/>
</dbReference>
<dbReference type="eggNOG" id="KOG1609">
    <property type="taxonomic scope" value="Eukaryota"/>
</dbReference>
<feature type="transmembrane region" description="Helical" evidence="21">
    <location>
        <begin position="305"/>
        <end position="327"/>
    </location>
</feature>
<evidence type="ECO:0000256" key="5">
    <source>
        <dbReference type="ARBA" id="ARBA00022679"/>
    </source>
</evidence>
<dbReference type="InterPro" id="IPR056521">
    <property type="entry name" value="MARCHF6-like_C"/>
</dbReference>
<keyword evidence="6 21" id="KW-0812">Transmembrane</keyword>
<dbReference type="HOGENOM" id="CLU_006373_1_0_1"/>
<dbReference type="STRING" id="13249.T1HYH9"/>
<proteinExistence type="predicted"/>
<evidence type="ECO:0000313" key="23">
    <source>
        <dbReference type="EnsemblMetazoa" id="RPRC009099-PA"/>
    </source>
</evidence>
<feature type="domain" description="RING-CH-type" evidence="22">
    <location>
        <begin position="2"/>
        <end position="63"/>
    </location>
</feature>
<dbReference type="FunCoup" id="T1HYH9">
    <property type="interactions" value="1307"/>
</dbReference>
<evidence type="ECO:0000256" key="15">
    <source>
        <dbReference type="ARBA" id="ARBA00023136"/>
    </source>
</evidence>
<evidence type="ECO:0000256" key="9">
    <source>
        <dbReference type="ARBA" id="ARBA00022786"/>
    </source>
</evidence>
<dbReference type="GO" id="GO:0008270">
    <property type="term" value="F:zinc ion binding"/>
    <property type="evidence" value="ECO:0007669"/>
    <property type="project" value="UniProtKB-KW"/>
</dbReference>
<evidence type="ECO:0000256" key="8">
    <source>
        <dbReference type="ARBA" id="ARBA00022771"/>
    </source>
</evidence>
<evidence type="ECO:0000256" key="16">
    <source>
        <dbReference type="ARBA" id="ARBA00064724"/>
    </source>
</evidence>
<feature type="transmembrane region" description="Helical" evidence="21">
    <location>
        <begin position="687"/>
        <end position="710"/>
    </location>
</feature>
<dbReference type="SUPFAM" id="SSF57850">
    <property type="entry name" value="RING/U-box"/>
    <property type="match status" value="1"/>
</dbReference>
<dbReference type="InterPro" id="IPR013083">
    <property type="entry name" value="Znf_RING/FYVE/PHD"/>
</dbReference>
<evidence type="ECO:0000256" key="20">
    <source>
        <dbReference type="SAM" id="MobiDB-lite"/>
    </source>
</evidence>
<dbReference type="GO" id="GO:0061630">
    <property type="term" value="F:ubiquitin protein ligase activity"/>
    <property type="evidence" value="ECO:0007669"/>
    <property type="project" value="UniProtKB-EC"/>
</dbReference>
<evidence type="ECO:0000256" key="2">
    <source>
        <dbReference type="ARBA" id="ARBA00004477"/>
    </source>
</evidence>
<evidence type="ECO:0000256" key="21">
    <source>
        <dbReference type="SAM" id="Phobius"/>
    </source>
</evidence>
<keyword evidence="12" id="KW-0832">Ubl conjugation</keyword>
<keyword evidence="13 21" id="KW-1133">Transmembrane helix</keyword>
<evidence type="ECO:0000313" key="24">
    <source>
        <dbReference type="Proteomes" id="UP000015103"/>
    </source>
</evidence>
<feature type="transmembrane region" description="Helical" evidence="21">
    <location>
        <begin position="774"/>
        <end position="796"/>
    </location>
</feature>